<sequence>MTSFPVSAARDQLPAVLEQAATEAVTLLRHGRPVAVVLSPARYEALLEAEEELDDVAAFDEALAETSPTIPWEQVRADLGWL</sequence>
<dbReference type="InterPro" id="IPR051405">
    <property type="entry name" value="phD/YefM_antitoxin"/>
</dbReference>
<dbReference type="Pfam" id="PF02604">
    <property type="entry name" value="PhdYeFM_antitox"/>
    <property type="match status" value="1"/>
</dbReference>
<dbReference type="SUPFAM" id="SSF143120">
    <property type="entry name" value="YefM-like"/>
    <property type="match status" value="1"/>
</dbReference>
<evidence type="ECO:0000313" key="4">
    <source>
        <dbReference type="Proteomes" id="UP000544110"/>
    </source>
</evidence>
<dbReference type="AlphaFoldDB" id="A0A7Y9RWP1"/>
<dbReference type="InterPro" id="IPR036165">
    <property type="entry name" value="YefM-like_sf"/>
</dbReference>
<dbReference type="RefSeq" id="WP_179518903.1">
    <property type="nucleotide sequence ID" value="NZ_JACCAC010000001.1"/>
</dbReference>
<dbReference type="Gene3D" id="3.40.1620.10">
    <property type="entry name" value="YefM-like domain"/>
    <property type="match status" value="1"/>
</dbReference>
<dbReference type="InterPro" id="IPR006442">
    <property type="entry name" value="Antitoxin_Phd/YefM"/>
</dbReference>
<comment type="similarity">
    <text evidence="1 2">Belongs to the phD/YefM antitoxin family.</text>
</comment>
<comment type="function">
    <text evidence="2">Antitoxin component of a type II toxin-antitoxin (TA) system.</text>
</comment>
<gene>
    <name evidence="3" type="ORF">BJ989_002993</name>
</gene>
<dbReference type="NCBIfam" id="TIGR01552">
    <property type="entry name" value="phd_fam"/>
    <property type="match status" value="1"/>
</dbReference>
<reference evidence="3 4" key="1">
    <citation type="submission" date="2020-07" db="EMBL/GenBank/DDBJ databases">
        <title>Sequencing the genomes of 1000 actinobacteria strains.</title>
        <authorList>
            <person name="Klenk H.-P."/>
        </authorList>
    </citation>
    <scope>NUCLEOTIDE SEQUENCE [LARGE SCALE GENOMIC DNA]</scope>
    <source>
        <strain evidence="3 4">DSM 24552</strain>
    </source>
</reference>
<evidence type="ECO:0000256" key="2">
    <source>
        <dbReference type="RuleBase" id="RU362080"/>
    </source>
</evidence>
<dbReference type="PANTHER" id="PTHR33713">
    <property type="entry name" value="ANTITOXIN YAFN-RELATED"/>
    <property type="match status" value="1"/>
</dbReference>
<organism evidence="3 4">
    <name type="scientific">Nocardioides perillae</name>
    <dbReference type="NCBI Taxonomy" id="1119534"/>
    <lineage>
        <taxon>Bacteria</taxon>
        <taxon>Bacillati</taxon>
        <taxon>Actinomycetota</taxon>
        <taxon>Actinomycetes</taxon>
        <taxon>Propionibacteriales</taxon>
        <taxon>Nocardioidaceae</taxon>
        <taxon>Nocardioides</taxon>
    </lineage>
</organism>
<dbReference type="EMBL" id="JACCAC010000001">
    <property type="protein sequence ID" value="NYG56689.1"/>
    <property type="molecule type" value="Genomic_DNA"/>
</dbReference>
<evidence type="ECO:0000256" key="1">
    <source>
        <dbReference type="ARBA" id="ARBA00009981"/>
    </source>
</evidence>
<proteinExistence type="inferred from homology"/>
<dbReference type="Proteomes" id="UP000544110">
    <property type="component" value="Unassembled WGS sequence"/>
</dbReference>
<name>A0A7Y9RWP1_9ACTN</name>
<dbReference type="PANTHER" id="PTHR33713:SF10">
    <property type="entry name" value="ANTITOXIN YAFN"/>
    <property type="match status" value="1"/>
</dbReference>
<evidence type="ECO:0000313" key="3">
    <source>
        <dbReference type="EMBL" id="NYG56689.1"/>
    </source>
</evidence>
<comment type="caution">
    <text evidence="3">The sequence shown here is derived from an EMBL/GenBank/DDBJ whole genome shotgun (WGS) entry which is preliminary data.</text>
</comment>
<keyword evidence="4" id="KW-1185">Reference proteome</keyword>
<protein>
    <recommendedName>
        <fullName evidence="2">Antitoxin</fullName>
    </recommendedName>
</protein>
<accession>A0A7Y9RWP1</accession>